<evidence type="ECO:0000256" key="4">
    <source>
        <dbReference type="ARBA" id="ARBA00013533"/>
    </source>
</evidence>
<dbReference type="InterPro" id="IPR032816">
    <property type="entry name" value="VTT_dom"/>
</dbReference>
<keyword evidence="8" id="KW-0333">Golgi apparatus</keyword>
<keyword evidence="6 10" id="KW-0812">Transmembrane</keyword>
<feature type="transmembrane region" description="Helical" evidence="10">
    <location>
        <begin position="265"/>
        <end position="283"/>
    </location>
</feature>
<accession>A0A7H9B6E0</accession>
<dbReference type="GO" id="GO:0000139">
    <property type="term" value="C:Golgi membrane"/>
    <property type="evidence" value="ECO:0007669"/>
    <property type="project" value="UniProtKB-SubCell"/>
</dbReference>
<comment type="function">
    <text evidence="1">Golgi membrane protein involved in vesicular trafficking and spindle migration.</text>
</comment>
<evidence type="ECO:0000256" key="7">
    <source>
        <dbReference type="ARBA" id="ARBA00022989"/>
    </source>
</evidence>
<comment type="subcellular location">
    <subcellularLocation>
        <location evidence="2">Golgi apparatus membrane</location>
        <topology evidence="2">Multi-pass membrane protein</topology>
    </subcellularLocation>
</comment>
<feature type="transmembrane region" description="Helical" evidence="10">
    <location>
        <begin position="71"/>
        <end position="91"/>
    </location>
</feature>
<evidence type="ECO:0000256" key="9">
    <source>
        <dbReference type="ARBA" id="ARBA00023136"/>
    </source>
</evidence>
<feature type="transmembrane region" description="Helical" evidence="10">
    <location>
        <begin position="147"/>
        <end position="166"/>
    </location>
</feature>
<dbReference type="KEGG" id="zmk:HG535_0F05850"/>
<organism evidence="12 13">
    <name type="scientific">Zygotorulaspora mrakii</name>
    <name type="common">Zygosaccharomyces mrakii</name>
    <dbReference type="NCBI Taxonomy" id="42260"/>
    <lineage>
        <taxon>Eukaryota</taxon>
        <taxon>Fungi</taxon>
        <taxon>Dikarya</taxon>
        <taxon>Ascomycota</taxon>
        <taxon>Saccharomycotina</taxon>
        <taxon>Saccharomycetes</taxon>
        <taxon>Saccharomycetales</taxon>
        <taxon>Saccharomycetaceae</taxon>
        <taxon>Zygotorulaspora</taxon>
    </lineage>
</organism>
<keyword evidence="13" id="KW-1185">Reference proteome</keyword>
<dbReference type="PANTHER" id="PTHR47549:SF1">
    <property type="entry name" value="GOLGI APPARATUS MEMBRANE PROTEIN TVP38"/>
    <property type="match status" value="1"/>
</dbReference>
<proteinExistence type="inferred from homology"/>
<evidence type="ECO:0000256" key="8">
    <source>
        <dbReference type="ARBA" id="ARBA00023034"/>
    </source>
</evidence>
<gene>
    <name evidence="12" type="ORF">HG535_0F05850</name>
</gene>
<feature type="transmembrane region" description="Helical" evidence="10">
    <location>
        <begin position="197"/>
        <end position="222"/>
    </location>
</feature>
<protein>
    <recommendedName>
        <fullName evidence="4">Golgi apparatus membrane protein TVP38</fullName>
    </recommendedName>
    <alternativeName>
        <fullName evidence="5">Golgi apparatus membrane protein tvp38</fullName>
    </alternativeName>
</protein>
<evidence type="ECO:0000259" key="11">
    <source>
        <dbReference type="Pfam" id="PF09335"/>
    </source>
</evidence>
<feature type="transmembrane region" description="Helical" evidence="10">
    <location>
        <begin position="228"/>
        <end position="245"/>
    </location>
</feature>
<dbReference type="GO" id="GO:0016192">
    <property type="term" value="P:vesicle-mediated transport"/>
    <property type="evidence" value="ECO:0007669"/>
    <property type="project" value="TreeGrafter"/>
</dbReference>
<evidence type="ECO:0000256" key="2">
    <source>
        <dbReference type="ARBA" id="ARBA00004653"/>
    </source>
</evidence>
<dbReference type="Pfam" id="PF09335">
    <property type="entry name" value="VTT_dom"/>
    <property type="match status" value="1"/>
</dbReference>
<dbReference type="PANTHER" id="PTHR47549">
    <property type="entry name" value="GOLGI APPARATUS MEMBRANE PROTEIN TVP38-RELATED"/>
    <property type="match status" value="1"/>
</dbReference>
<comment type="similarity">
    <text evidence="3">Belongs to the TVP38/TMEM64 family.</text>
</comment>
<evidence type="ECO:0000256" key="6">
    <source>
        <dbReference type="ARBA" id="ARBA00022692"/>
    </source>
</evidence>
<dbReference type="RefSeq" id="XP_037145798.1">
    <property type="nucleotide sequence ID" value="XM_037289903.1"/>
</dbReference>
<keyword evidence="9 10" id="KW-0472">Membrane</keyword>
<dbReference type="GeneID" id="59237831"/>
<sequence length="316" mass="35698">MSFREGDLFEDSFLGDFGNESNTNDLGDRDDDDDFLDVYNLTPRQRLGHSLQKMSRKLVQQYNGLPWWQRYLAYFAGTCLLIAGITLLVFHDRILHRIVETSNELKDEKRTSFVLVALIFVVAFPPLIGFSLLGTITGLIYEMSFQGWLILAVGAVAGSIASFATFKTVLHSRAESLVHSNRRFEAFSSLLRENNSFWILALLRLCPFPYSLTNGAMAAIYGLSIKNFAIAQFIVTPKLLIYLFIGSRIKNIGETKSASSKILNLLSILATMAILTITAWILYFKTQRKYAELQRRDQQLNADSNQNAAFDASFDI</sequence>
<keyword evidence="7 10" id="KW-1133">Transmembrane helix</keyword>
<dbReference type="Proteomes" id="UP000509704">
    <property type="component" value="Chromosome 6"/>
</dbReference>
<evidence type="ECO:0000256" key="5">
    <source>
        <dbReference type="ARBA" id="ARBA00020673"/>
    </source>
</evidence>
<evidence type="ECO:0000313" key="12">
    <source>
        <dbReference type="EMBL" id="QLG74073.1"/>
    </source>
</evidence>
<name>A0A7H9B6E0_ZYGMR</name>
<evidence type="ECO:0000256" key="1">
    <source>
        <dbReference type="ARBA" id="ARBA00002978"/>
    </source>
</evidence>
<feature type="domain" description="VTT" evidence="11">
    <location>
        <begin position="133"/>
        <end position="247"/>
    </location>
</feature>
<dbReference type="AlphaFoldDB" id="A0A7H9B6E0"/>
<dbReference type="EMBL" id="CP058609">
    <property type="protein sequence ID" value="QLG74073.1"/>
    <property type="molecule type" value="Genomic_DNA"/>
</dbReference>
<feature type="transmembrane region" description="Helical" evidence="10">
    <location>
        <begin position="112"/>
        <end position="141"/>
    </location>
</feature>
<evidence type="ECO:0000256" key="3">
    <source>
        <dbReference type="ARBA" id="ARBA00008640"/>
    </source>
</evidence>
<dbReference type="GO" id="GO:0000022">
    <property type="term" value="P:mitotic spindle elongation"/>
    <property type="evidence" value="ECO:0007669"/>
    <property type="project" value="TreeGrafter"/>
</dbReference>
<evidence type="ECO:0000256" key="10">
    <source>
        <dbReference type="SAM" id="Phobius"/>
    </source>
</evidence>
<dbReference type="InterPro" id="IPR051076">
    <property type="entry name" value="Golgi_membrane_TVP38/TMEM64"/>
</dbReference>
<reference evidence="12 13" key="1">
    <citation type="submission" date="2020-07" db="EMBL/GenBank/DDBJ databases">
        <title>The yeast mating-type switching endonuclease HO is a domesticated member of an unorthodox homing genetic element family.</title>
        <authorList>
            <person name="Coughlan A.Y."/>
            <person name="Lombardi L."/>
            <person name="Braun-Galleani S."/>
            <person name="Martos A.R."/>
            <person name="Galeote V."/>
            <person name="Bigey F."/>
            <person name="Dequin S."/>
            <person name="Byrne K.P."/>
            <person name="Wolfe K.H."/>
        </authorList>
    </citation>
    <scope>NUCLEOTIDE SEQUENCE [LARGE SCALE GENOMIC DNA]</scope>
    <source>
        <strain evidence="12 13">NRRL Y-6702</strain>
    </source>
</reference>
<evidence type="ECO:0000313" key="13">
    <source>
        <dbReference type="Proteomes" id="UP000509704"/>
    </source>
</evidence>
<dbReference type="OrthoDB" id="166803at2759"/>